<dbReference type="RefSeq" id="WP_349584921.1">
    <property type="nucleotide sequence ID" value="NZ_JBEFLD010000002.1"/>
</dbReference>
<dbReference type="Proteomes" id="UP001433638">
    <property type="component" value="Unassembled WGS sequence"/>
</dbReference>
<gene>
    <name evidence="1" type="ORF">ABNW52_05125</name>
</gene>
<keyword evidence="2" id="KW-1185">Reference proteome</keyword>
<proteinExistence type="predicted"/>
<accession>A0ABV1M197</accession>
<evidence type="ECO:0000313" key="1">
    <source>
        <dbReference type="EMBL" id="MEQ6289996.1"/>
    </source>
</evidence>
<comment type="caution">
    <text evidence="1">The sequence shown here is derived from an EMBL/GenBank/DDBJ whole genome shotgun (WGS) entry which is preliminary data.</text>
</comment>
<protein>
    <submittedName>
        <fullName evidence="1">DUF488 family protein</fullName>
    </submittedName>
</protein>
<reference evidence="1" key="1">
    <citation type="submission" date="2024-06" db="EMBL/GenBank/DDBJ databases">
        <title>Genome sequence of Vogesella sp. MAHUQ-64.</title>
        <authorList>
            <person name="Huq M.A."/>
        </authorList>
    </citation>
    <scope>NUCLEOTIDE SEQUENCE</scope>
    <source>
        <strain evidence="1">MAHUQ-64</strain>
    </source>
</reference>
<organism evidence="1 2">
    <name type="scientific">Vogesella oryzagri</name>
    <dbReference type="NCBI Taxonomy" id="3160864"/>
    <lineage>
        <taxon>Bacteria</taxon>
        <taxon>Pseudomonadati</taxon>
        <taxon>Pseudomonadota</taxon>
        <taxon>Betaproteobacteria</taxon>
        <taxon>Neisseriales</taxon>
        <taxon>Chromobacteriaceae</taxon>
        <taxon>Vogesella</taxon>
    </lineage>
</organism>
<sequence>MTPRIRLLAAADYRQRADNVFLVTASWPVGLPRRSVTRAHWLPRLAPAEGLMTWLQRDVGRWPYFCDSYWADLAANPARWQPLLQAAQQYDELVLLHDTSADDPNPAQALAEFLSARLAAQQWRADSRALASPVCYADYVEHSGEV</sequence>
<name>A0ABV1M197_9NEIS</name>
<dbReference type="EMBL" id="JBEFLD010000002">
    <property type="protein sequence ID" value="MEQ6289996.1"/>
    <property type="molecule type" value="Genomic_DNA"/>
</dbReference>
<evidence type="ECO:0000313" key="2">
    <source>
        <dbReference type="Proteomes" id="UP001433638"/>
    </source>
</evidence>
<dbReference type="InterPro" id="IPR052552">
    <property type="entry name" value="YeaO-like"/>
</dbReference>
<dbReference type="Pfam" id="PF22752">
    <property type="entry name" value="DUF488-N3i"/>
    <property type="match status" value="1"/>
</dbReference>